<dbReference type="InterPro" id="IPR050560">
    <property type="entry name" value="MYB_TF"/>
</dbReference>
<dbReference type="GO" id="GO:0000978">
    <property type="term" value="F:RNA polymerase II cis-regulatory region sequence-specific DNA binding"/>
    <property type="evidence" value="ECO:0007669"/>
    <property type="project" value="TreeGrafter"/>
</dbReference>
<protein>
    <recommendedName>
        <fullName evidence="2">Myb-like domain-containing protein</fullName>
    </recommendedName>
</protein>
<evidence type="ECO:0000313" key="3">
    <source>
        <dbReference type="EMBL" id="KAF2251811.1"/>
    </source>
</evidence>
<dbReference type="PROSITE" id="PS50090">
    <property type="entry name" value="MYB_LIKE"/>
    <property type="match status" value="1"/>
</dbReference>
<evidence type="ECO:0000313" key="4">
    <source>
        <dbReference type="Proteomes" id="UP000800094"/>
    </source>
</evidence>
<dbReference type="Pfam" id="PF13921">
    <property type="entry name" value="Myb_DNA-bind_6"/>
    <property type="match status" value="1"/>
</dbReference>
<feature type="compositionally biased region" description="Basic residues" evidence="1">
    <location>
        <begin position="544"/>
        <end position="555"/>
    </location>
</feature>
<organism evidence="3 4">
    <name type="scientific">Trematosphaeria pertusa</name>
    <dbReference type="NCBI Taxonomy" id="390896"/>
    <lineage>
        <taxon>Eukaryota</taxon>
        <taxon>Fungi</taxon>
        <taxon>Dikarya</taxon>
        <taxon>Ascomycota</taxon>
        <taxon>Pezizomycotina</taxon>
        <taxon>Dothideomycetes</taxon>
        <taxon>Pleosporomycetidae</taxon>
        <taxon>Pleosporales</taxon>
        <taxon>Massarineae</taxon>
        <taxon>Trematosphaeriaceae</taxon>
        <taxon>Trematosphaeria</taxon>
    </lineage>
</organism>
<feature type="compositionally biased region" description="Acidic residues" evidence="1">
    <location>
        <begin position="384"/>
        <end position="393"/>
    </location>
</feature>
<dbReference type="SMART" id="SM00717">
    <property type="entry name" value="SANT"/>
    <property type="match status" value="4"/>
</dbReference>
<dbReference type="InterPro" id="IPR009057">
    <property type="entry name" value="Homeodomain-like_sf"/>
</dbReference>
<dbReference type="SUPFAM" id="SSF46689">
    <property type="entry name" value="Homeodomain-like"/>
    <property type="match status" value="1"/>
</dbReference>
<evidence type="ECO:0000256" key="1">
    <source>
        <dbReference type="SAM" id="MobiDB-lite"/>
    </source>
</evidence>
<dbReference type="Gene3D" id="1.10.10.60">
    <property type="entry name" value="Homeodomain-like"/>
    <property type="match status" value="1"/>
</dbReference>
<dbReference type="GO" id="GO:0005634">
    <property type="term" value="C:nucleus"/>
    <property type="evidence" value="ECO:0007669"/>
    <property type="project" value="TreeGrafter"/>
</dbReference>
<dbReference type="Proteomes" id="UP000800094">
    <property type="component" value="Unassembled WGS sequence"/>
</dbReference>
<dbReference type="CDD" id="cd00167">
    <property type="entry name" value="SANT"/>
    <property type="match status" value="1"/>
</dbReference>
<keyword evidence="4" id="KW-1185">Reference proteome</keyword>
<feature type="region of interest" description="Disordered" evidence="1">
    <location>
        <begin position="534"/>
        <end position="555"/>
    </location>
</feature>
<dbReference type="OrthoDB" id="3778650at2759"/>
<gene>
    <name evidence="3" type="ORF">BU26DRAFT_590119</name>
</gene>
<evidence type="ECO:0000259" key="2">
    <source>
        <dbReference type="PROSITE" id="PS50090"/>
    </source>
</evidence>
<sequence length="555" mass="63289">MSTTRGRSMDSRASAARAVQSFLPDEELRPHAPLNLRWRAGNPLFAHYITLIERVRCLNPTRRLQLAHGLTFKLGWPSHLRSIEQIRAGVKPEPGSRWSPEDKRLLLLFRVEFEIPNKFVAAVFFEGRTADECESQFTRLLQEMNRADKARVKEGKDFLWSEEQMVKVAQTKQQGKGWEDIAEMFSGRDPTQCKYAYYRYLYRRRELPERTVEATPSEASTAKQLPEAVIRIKEQTPPSQPQTTDDLKRWDQEDRDLVFNASQSGMSSKEIWQKHFSSRTFGAVRTRVSFEKKLRGAKSKASKWSDGERNLLLRLVNGGHGFEQIAPKWFPHRTAENCEAYYKYLMKAKGPTLASTEASGGEVDAEGDVDMQSDMDIEADMTAADNDDDEDFSPEDHSEPASPPHTTQRTARRRRSSATNANPYSAAPNADDEAFLESQRSSLIASIDVEELSAGEKTKLKKALDEAGWPKRFTSIADYHAPPPKTGKYWPLEDSRALVAMRETSDLSFRIIADKFYPGRSEKAVRNHYGTLERGGRESDMRRGRATHTRMFRPV</sequence>
<dbReference type="AlphaFoldDB" id="A0A6A6IMY7"/>
<feature type="compositionally biased region" description="Basic and acidic residues" evidence="1">
    <location>
        <begin position="534"/>
        <end position="543"/>
    </location>
</feature>
<proteinExistence type="predicted"/>
<dbReference type="EMBL" id="ML987192">
    <property type="protein sequence ID" value="KAF2251811.1"/>
    <property type="molecule type" value="Genomic_DNA"/>
</dbReference>
<dbReference type="RefSeq" id="XP_033686815.1">
    <property type="nucleotide sequence ID" value="XM_033834750.1"/>
</dbReference>
<reference evidence="3" key="1">
    <citation type="journal article" date="2020" name="Stud. Mycol.">
        <title>101 Dothideomycetes genomes: a test case for predicting lifestyles and emergence of pathogens.</title>
        <authorList>
            <person name="Haridas S."/>
            <person name="Albert R."/>
            <person name="Binder M."/>
            <person name="Bloem J."/>
            <person name="Labutti K."/>
            <person name="Salamov A."/>
            <person name="Andreopoulos B."/>
            <person name="Baker S."/>
            <person name="Barry K."/>
            <person name="Bills G."/>
            <person name="Bluhm B."/>
            <person name="Cannon C."/>
            <person name="Castanera R."/>
            <person name="Culley D."/>
            <person name="Daum C."/>
            <person name="Ezra D."/>
            <person name="Gonzalez J."/>
            <person name="Henrissat B."/>
            <person name="Kuo A."/>
            <person name="Liang C."/>
            <person name="Lipzen A."/>
            <person name="Lutzoni F."/>
            <person name="Magnuson J."/>
            <person name="Mondo S."/>
            <person name="Nolan M."/>
            <person name="Ohm R."/>
            <person name="Pangilinan J."/>
            <person name="Park H.-J."/>
            <person name="Ramirez L."/>
            <person name="Alfaro M."/>
            <person name="Sun H."/>
            <person name="Tritt A."/>
            <person name="Yoshinaga Y."/>
            <person name="Zwiers L.-H."/>
            <person name="Turgeon B."/>
            <person name="Goodwin S."/>
            <person name="Spatafora J."/>
            <person name="Crous P."/>
            <person name="Grigoriev I."/>
        </authorList>
    </citation>
    <scope>NUCLEOTIDE SEQUENCE</scope>
    <source>
        <strain evidence="3">CBS 122368</strain>
    </source>
</reference>
<dbReference type="GO" id="GO:0000981">
    <property type="term" value="F:DNA-binding transcription factor activity, RNA polymerase II-specific"/>
    <property type="evidence" value="ECO:0007669"/>
    <property type="project" value="TreeGrafter"/>
</dbReference>
<name>A0A6A6IMY7_9PLEO</name>
<accession>A0A6A6IMY7</accession>
<dbReference type="GeneID" id="54588080"/>
<dbReference type="InterPro" id="IPR001005">
    <property type="entry name" value="SANT/Myb"/>
</dbReference>
<feature type="region of interest" description="Disordered" evidence="1">
    <location>
        <begin position="384"/>
        <end position="433"/>
    </location>
</feature>
<dbReference type="PANTHER" id="PTHR45614">
    <property type="entry name" value="MYB PROTEIN-RELATED"/>
    <property type="match status" value="1"/>
</dbReference>
<feature type="domain" description="Myb-like" evidence="2">
    <location>
        <begin position="160"/>
        <end position="201"/>
    </location>
</feature>